<proteinExistence type="inferred from homology"/>
<dbReference type="PANTHER" id="PTHR45642">
    <property type="entry name" value="GDSL ESTERASE/LIPASE EXL3"/>
    <property type="match status" value="1"/>
</dbReference>
<sequence>MSSPFVGVFAFGDSVLDTGNNNDLPTVARCNFPPYGRDFIGGIPTGRFSNGKVYSDIIVEALGIKHLLPAYLDPNLHSEDLPTGVCFASGNSGYDPLTPSLVDLYSLGARRIAIISAFPLGCAPLERNGGGLLGECLELQNQRAKMFNSLLSSELDTINRDFPDAKLVFLDVYHPFLELNQHPENSGFEVLKIGCCGTGTFEVTSFLCNPWNPFTCSNASNYVYWDAIHPSERAQRIVASQTLKLITST</sequence>
<dbReference type="InterPro" id="IPR001087">
    <property type="entry name" value="GDSL"/>
</dbReference>
<comment type="caution">
    <text evidence="2">The sequence shown here is derived from an EMBL/GenBank/DDBJ whole genome shotgun (WGS) entry which is preliminary data.</text>
</comment>
<keyword evidence="2" id="KW-0378">Hydrolase</keyword>
<gene>
    <name evidence="2" type="ORF">RchiOBHm_Chr7g0235831</name>
</gene>
<dbReference type="OMA" id="CVEERNV"/>
<dbReference type="AlphaFoldDB" id="A0A2P6PGS8"/>
<dbReference type="Gramene" id="PRQ21133">
    <property type="protein sequence ID" value="PRQ21133"/>
    <property type="gene ID" value="RchiOBHm_Chr7g0235831"/>
</dbReference>
<dbReference type="InterPro" id="IPR035669">
    <property type="entry name" value="SGNH_plant_lipase-like"/>
</dbReference>
<dbReference type="PANTHER" id="PTHR45642:SF135">
    <property type="entry name" value="GDSL ESTERASE_LIPASE EXL2"/>
    <property type="match status" value="1"/>
</dbReference>
<dbReference type="InterPro" id="IPR008265">
    <property type="entry name" value="Lipase_GDSL_AS"/>
</dbReference>
<dbReference type="GO" id="GO:0005576">
    <property type="term" value="C:extracellular region"/>
    <property type="evidence" value="ECO:0007669"/>
    <property type="project" value="TreeGrafter"/>
</dbReference>
<dbReference type="InterPro" id="IPR050592">
    <property type="entry name" value="GDSL_lipolytic_enzyme"/>
</dbReference>
<dbReference type="InterPro" id="IPR036514">
    <property type="entry name" value="SGNH_hydro_sf"/>
</dbReference>
<keyword evidence="3" id="KW-1185">Reference proteome</keyword>
<evidence type="ECO:0000313" key="2">
    <source>
        <dbReference type="EMBL" id="PRQ21133.1"/>
    </source>
</evidence>
<dbReference type="Pfam" id="PF00657">
    <property type="entry name" value="Lipase_GDSL"/>
    <property type="match status" value="1"/>
</dbReference>
<dbReference type="CDD" id="cd01837">
    <property type="entry name" value="SGNH_plant_lipase_like"/>
    <property type="match status" value="1"/>
</dbReference>
<dbReference type="GO" id="GO:0006629">
    <property type="term" value="P:lipid metabolic process"/>
    <property type="evidence" value="ECO:0007669"/>
    <property type="project" value="InterPro"/>
</dbReference>
<dbReference type="EC" id="3.1.1.3" evidence="2"/>
<accession>A0A2P6PGS8</accession>
<organism evidence="2 3">
    <name type="scientific">Rosa chinensis</name>
    <name type="common">China rose</name>
    <dbReference type="NCBI Taxonomy" id="74649"/>
    <lineage>
        <taxon>Eukaryota</taxon>
        <taxon>Viridiplantae</taxon>
        <taxon>Streptophyta</taxon>
        <taxon>Embryophyta</taxon>
        <taxon>Tracheophyta</taxon>
        <taxon>Spermatophyta</taxon>
        <taxon>Magnoliopsida</taxon>
        <taxon>eudicotyledons</taxon>
        <taxon>Gunneridae</taxon>
        <taxon>Pentapetalae</taxon>
        <taxon>rosids</taxon>
        <taxon>fabids</taxon>
        <taxon>Rosales</taxon>
        <taxon>Rosaceae</taxon>
        <taxon>Rosoideae</taxon>
        <taxon>Rosoideae incertae sedis</taxon>
        <taxon>Rosa</taxon>
    </lineage>
</organism>
<reference evidence="2 3" key="1">
    <citation type="journal article" date="2018" name="Nat. Genet.">
        <title>The Rosa genome provides new insights in the design of modern roses.</title>
        <authorList>
            <person name="Bendahmane M."/>
        </authorList>
    </citation>
    <scope>NUCLEOTIDE SEQUENCE [LARGE SCALE GENOMIC DNA]</scope>
    <source>
        <strain evidence="3">cv. Old Blush</strain>
    </source>
</reference>
<dbReference type="Gene3D" id="3.40.50.1110">
    <property type="entry name" value="SGNH hydrolase"/>
    <property type="match status" value="2"/>
</dbReference>
<name>A0A2P6PGS8_ROSCH</name>
<dbReference type="Proteomes" id="UP000238479">
    <property type="component" value="Chromosome 7"/>
</dbReference>
<dbReference type="PROSITE" id="PS01098">
    <property type="entry name" value="LIPASE_GDSL_SER"/>
    <property type="match status" value="1"/>
</dbReference>
<evidence type="ECO:0000256" key="1">
    <source>
        <dbReference type="ARBA" id="ARBA00008668"/>
    </source>
</evidence>
<dbReference type="GO" id="GO:0004806">
    <property type="term" value="F:triacylglycerol lipase activity"/>
    <property type="evidence" value="ECO:0007669"/>
    <property type="project" value="UniProtKB-EC"/>
</dbReference>
<comment type="similarity">
    <text evidence="1">Belongs to the 'GDSL' lipolytic enzyme family.</text>
</comment>
<protein>
    <submittedName>
        <fullName evidence="2">Putative triacylglycerol lipase</fullName>
        <ecNumber evidence="2">3.1.1.3</ecNumber>
    </submittedName>
</protein>
<dbReference type="EMBL" id="PDCK01000045">
    <property type="protein sequence ID" value="PRQ21133.1"/>
    <property type="molecule type" value="Genomic_DNA"/>
</dbReference>
<evidence type="ECO:0000313" key="3">
    <source>
        <dbReference type="Proteomes" id="UP000238479"/>
    </source>
</evidence>